<feature type="signal peptide" evidence="1">
    <location>
        <begin position="1"/>
        <end position="22"/>
    </location>
</feature>
<evidence type="ECO:0008006" key="4">
    <source>
        <dbReference type="Google" id="ProtNLM"/>
    </source>
</evidence>
<dbReference type="Pfam" id="PF00756">
    <property type="entry name" value="Esterase"/>
    <property type="match status" value="1"/>
</dbReference>
<dbReference type="PANTHER" id="PTHR48098">
    <property type="entry name" value="ENTEROCHELIN ESTERASE-RELATED"/>
    <property type="match status" value="1"/>
</dbReference>
<reference evidence="2" key="1">
    <citation type="submission" date="2021-03" db="EMBL/GenBank/DDBJ databases">
        <authorList>
            <person name="Kanchanasin P."/>
            <person name="Saeng-In P."/>
            <person name="Phongsopitanun W."/>
            <person name="Yuki M."/>
            <person name="Kudo T."/>
            <person name="Ohkuma M."/>
            <person name="Tanasupawat S."/>
        </authorList>
    </citation>
    <scope>NUCLEOTIDE SEQUENCE</scope>
    <source>
        <strain evidence="2">GKU 128</strain>
    </source>
</reference>
<dbReference type="InterPro" id="IPR029058">
    <property type="entry name" value="AB_hydrolase_fold"/>
</dbReference>
<keyword evidence="1" id="KW-0732">Signal</keyword>
<gene>
    <name evidence="2" type="ORF">J4573_33035</name>
</gene>
<sequence length="580" mass="63518">MRARLIGLVAAVLLVVTGTAAADSSGHGRLRFAVSISPALQKAAVDGRAYVIVTRDGSSEPRQQIDITGGVPFWGRNVDGLKPGRAVTLGGGGDTYGYPLPTLASLPSGRYTVQAFFNTYDTFRRSDGSTVKMHMPCGDGMDLFGSPGNMYGAPQQISIDQRSSGTIPLQVDKLITPADPVPAGGTCQQGNPTDTDHVKHVKIQSPVLSKFWGRPIYIGANILLPAGYDPAASTRYPVEYHFGHFTRNAPRGFREDGGNDFSKWWLSDAAPRFIVVELREENPFYDTSYAVDTPNLGPYGQATTKELIPEIDKRFHTIAEPWGRITSGGSTGGWMALASQVFYPDVYGGTFAGYPDPVDLRREQIVNVYDDGNAYDTVREWDRTPRPDSRAVSGDTQYVNAQENLWELARGDRDRSGGAWAMWEALFSPQGKDGYPAQAWDKPTGAIDKSVTARWKPMDLSAKISSEWSTLGPKLKGRLFVYVGDTDTYFLNTAVELLQQRVQGLTDPAADATFVYGRAKPHGWSPYTVQQWFQIYADYISKNAPKGTDVSAWRGPEIAPRLNVSEGEIVKAQPQVGLPR</sequence>
<protein>
    <recommendedName>
        <fullName evidence="4">Enterochelin esterase-like enzyme</fullName>
    </recommendedName>
</protein>
<proteinExistence type="predicted"/>
<comment type="caution">
    <text evidence="2">The sequence shown here is derived from an EMBL/GenBank/DDBJ whole genome shotgun (WGS) entry which is preliminary data.</text>
</comment>
<organism evidence="2 3">
    <name type="scientific">Actinomadura barringtoniae</name>
    <dbReference type="NCBI Taxonomy" id="1427535"/>
    <lineage>
        <taxon>Bacteria</taxon>
        <taxon>Bacillati</taxon>
        <taxon>Actinomycetota</taxon>
        <taxon>Actinomycetes</taxon>
        <taxon>Streptosporangiales</taxon>
        <taxon>Thermomonosporaceae</taxon>
        <taxon>Actinomadura</taxon>
    </lineage>
</organism>
<feature type="chain" id="PRO_5037344757" description="Enterochelin esterase-like enzyme" evidence="1">
    <location>
        <begin position="23"/>
        <end position="580"/>
    </location>
</feature>
<name>A0A939PKW8_9ACTN</name>
<accession>A0A939PKW8</accession>
<keyword evidence="3" id="KW-1185">Reference proteome</keyword>
<dbReference type="RefSeq" id="WP_208259839.1">
    <property type="nucleotide sequence ID" value="NZ_JAGEOJ010000014.1"/>
</dbReference>
<dbReference type="InterPro" id="IPR050583">
    <property type="entry name" value="Mycobacterial_A85_antigen"/>
</dbReference>
<dbReference type="Gene3D" id="3.40.50.1820">
    <property type="entry name" value="alpha/beta hydrolase"/>
    <property type="match status" value="1"/>
</dbReference>
<dbReference type="Proteomes" id="UP000669179">
    <property type="component" value="Unassembled WGS sequence"/>
</dbReference>
<evidence type="ECO:0000256" key="1">
    <source>
        <dbReference type="SAM" id="SignalP"/>
    </source>
</evidence>
<dbReference type="PANTHER" id="PTHR48098:SF3">
    <property type="entry name" value="IRON(III) ENTEROBACTIN ESTERASE"/>
    <property type="match status" value="1"/>
</dbReference>
<evidence type="ECO:0000313" key="2">
    <source>
        <dbReference type="EMBL" id="MBO2451953.1"/>
    </source>
</evidence>
<dbReference type="SUPFAM" id="SSF53474">
    <property type="entry name" value="alpha/beta-Hydrolases"/>
    <property type="match status" value="1"/>
</dbReference>
<evidence type="ECO:0000313" key="3">
    <source>
        <dbReference type="Proteomes" id="UP000669179"/>
    </source>
</evidence>
<dbReference type="InterPro" id="IPR000801">
    <property type="entry name" value="Esterase-like"/>
</dbReference>
<dbReference type="EMBL" id="JAGEOJ010000014">
    <property type="protein sequence ID" value="MBO2451953.1"/>
    <property type="molecule type" value="Genomic_DNA"/>
</dbReference>
<dbReference type="AlphaFoldDB" id="A0A939PKW8"/>